<evidence type="ECO:0000313" key="6">
    <source>
        <dbReference type="EMBL" id="CAT04978.1"/>
    </source>
</evidence>
<reference evidence="7" key="1">
    <citation type="journal article" date="2009" name="BMC Bioinformatics">
        <title>The Mycoplasma conjunctivae genome sequencing, annotation and analysis.</title>
        <authorList>
            <person name="Calderon-Copete S.P."/>
            <person name="Wigger G."/>
            <person name="Wunderlin C."/>
            <person name="Schmidheini T."/>
            <person name="Frey J."/>
            <person name="Quail M.A."/>
            <person name="Falquet L."/>
        </authorList>
    </citation>
    <scope>NUCLEOTIDE SEQUENCE [LARGE SCALE GENOMIC DNA]</scope>
    <source>
        <strain evidence="7">ATCC 25834 / NCTC 10147 / HRC/581</strain>
    </source>
</reference>
<dbReference type="Pfam" id="PF00849">
    <property type="entry name" value="PseudoU_synth_2"/>
    <property type="match status" value="1"/>
</dbReference>
<evidence type="ECO:0000256" key="3">
    <source>
        <dbReference type="PROSITE-ProRule" id="PRU00182"/>
    </source>
</evidence>
<dbReference type="Pfam" id="PF01479">
    <property type="entry name" value="S4"/>
    <property type="match status" value="1"/>
</dbReference>
<dbReference type="SMART" id="SM00363">
    <property type="entry name" value="S4"/>
    <property type="match status" value="1"/>
</dbReference>
<dbReference type="InterPro" id="IPR020103">
    <property type="entry name" value="PsdUridine_synth_cat_dom_sf"/>
</dbReference>
<dbReference type="KEGG" id="mco:MCJ_002870"/>
<keyword evidence="3" id="KW-0694">RNA-binding</keyword>
<keyword evidence="7" id="KW-1185">Reference proteome</keyword>
<dbReference type="InterPro" id="IPR036986">
    <property type="entry name" value="S4_RNA-bd_sf"/>
</dbReference>
<dbReference type="InterPro" id="IPR000748">
    <property type="entry name" value="PsdUridine_synth_RsuA/RluB/E/F"/>
</dbReference>
<dbReference type="SUPFAM" id="SSF55120">
    <property type="entry name" value="Pseudouridine synthase"/>
    <property type="match status" value="1"/>
</dbReference>
<dbReference type="InterPro" id="IPR050343">
    <property type="entry name" value="RsuA_PseudoU_synthase"/>
</dbReference>
<dbReference type="PROSITE" id="PS01149">
    <property type="entry name" value="PSI_RSU"/>
    <property type="match status" value="1"/>
</dbReference>
<dbReference type="NCBIfam" id="TIGR00093">
    <property type="entry name" value="pseudouridine synthase"/>
    <property type="match status" value="1"/>
</dbReference>
<dbReference type="PANTHER" id="PTHR47683:SF2">
    <property type="entry name" value="RNA-BINDING S4 DOMAIN-CONTAINING PROTEIN"/>
    <property type="match status" value="1"/>
</dbReference>
<comment type="similarity">
    <text evidence="1 4">Belongs to the pseudouridine synthase RsuA family.</text>
</comment>
<dbReference type="Gene3D" id="3.30.70.1560">
    <property type="entry name" value="Alpha-L RNA-binding motif"/>
    <property type="match status" value="1"/>
</dbReference>
<dbReference type="InterPro" id="IPR006145">
    <property type="entry name" value="PsdUridine_synth_RsuA/RluA"/>
</dbReference>
<evidence type="ECO:0000256" key="4">
    <source>
        <dbReference type="RuleBase" id="RU003887"/>
    </source>
</evidence>
<dbReference type="CDD" id="cd00165">
    <property type="entry name" value="S4"/>
    <property type="match status" value="1"/>
</dbReference>
<accession>C5J686</accession>
<evidence type="ECO:0000256" key="2">
    <source>
        <dbReference type="ARBA" id="ARBA00023235"/>
    </source>
</evidence>
<dbReference type="Gene3D" id="3.10.290.10">
    <property type="entry name" value="RNA-binding S4 domain"/>
    <property type="match status" value="1"/>
</dbReference>
<sequence>MDNKQRLQKLIAQVGLCSRRQAEQMIKDGKVYLNGEKANLGDRASWEDKIEIDGEQIAKKVKIVWYLLNKPAGYITTVRDQFNRPTVMDFFDNKTHLFPVGRLDYNTTGLLLITNDGELANKLLHPRNKIERIYLAKLDYSLADWELDFLNTTSLNLDGVISKQKIEKVSSRKYKITIWQGSNHHVKKIFAIAKKQVIELKRIGFANLELANLPEGQFRKLSDLEIKKLTLLV</sequence>
<evidence type="ECO:0000313" key="7">
    <source>
        <dbReference type="Proteomes" id="UP000001491"/>
    </source>
</evidence>
<dbReference type="InterPro" id="IPR042092">
    <property type="entry name" value="PsdUridine_s_RsuA/RluB/E/F_cat"/>
</dbReference>
<dbReference type="PANTHER" id="PTHR47683">
    <property type="entry name" value="PSEUDOURIDINE SYNTHASE FAMILY PROTEIN-RELATED"/>
    <property type="match status" value="1"/>
</dbReference>
<dbReference type="GO" id="GO:0003723">
    <property type="term" value="F:RNA binding"/>
    <property type="evidence" value="ECO:0007669"/>
    <property type="project" value="UniProtKB-KW"/>
</dbReference>
<keyword evidence="2 4" id="KW-0413">Isomerase</keyword>
<proteinExistence type="inferred from homology"/>
<dbReference type="EC" id="5.4.99.-" evidence="4"/>
<feature type="domain" description="RNA-binding S4" evidence="5">
    <location>
        <begin position="5"/>
        <end position="62"/>
    </location>
</feature>
<protein>
    <recommendedName>
        <fullName evidence="4">Pseudouridine synthase</fullName>
        <ecNumber evidence="4">5.4.99.-</ecNumber>
    </recommendedName>
</protein>
<dbReference type="eggNOG" id="COG1187">
    <property type="taxonomic scope" value="Bacteria"/>
</dbReference>
<dbReference type="GO" id="GO:0000455">
    <property type="term" value="P:enzyme-directed rRNA pseudouridine synthesis"/>
    <property type="evidence" value="ECO:0007669"/>
    <property type="project" value="UniProtKB-ARBA"/>
</dbReference>
<dbReference type="AlphaFoldDB" id="C5J686"/>
<dbReference type="EMBL" id="FM864216">
    <property type="protein sequence ID" value="CAT04978.1"/>
    <property type="molecule type" value="Genomic_DNA"/>
</dbReference>
<dbReference type="FunFam" id="3.10.290.10:FF:000003">
    <property type="entry name" value="Pseudouridine synthase"/>
    <property type="match status" value="1"/>
</dbReference>
<dbReference type="InterPro" id="IPR002942">
    <property type="entry name" value="S4_RNA-bd"/>
</dbReference>
<dbReference type="HOGENOM" id="CLU_024979_1_2_14"/>
<gene>
    <name evidence="6" type="primary">rluB</name>
    <name evidence="6" type="ordered locus">MCJ_002870</name>
</gene>
<evidence type="ECO:0000256" key="1">
    <source>
        <dbReference type="ARBA" id="ARBA00008348"/>
    </source>
</evidence>
<dbReference type="CDD" id="cd02870">
    <property type="entry name" value="PseudoU_synth_RsuA_like"/>
    <property type="match status" value="1"/>
</dbReference>
<dbReference type="PROSITE" id="PS50889">
    <property type="entry name" value="S4"/>
    <property type="match status" value="1"/>
</dbReference>
<dbReference type="GO" id="GO:0120159">
    <property type="term" value="F:rRNA pseudouridine synthase activity"/>
    <property type="evidence" value="ECO:0007669"/>
    <property type="project" value="UniProtKB-ARBA"/>
</dbReference>
<dbReference type="Proteomes" id="UP000001491">
    <property type="component" value="Chromosome"/>
</dbReference>
<dbReference type="Gene3D" id="3.30.70.580">
    <property type="entry name" value="Pseudouridine synthase I, catalytic domain, N-terminal subdomain"/>
    <property type="match status" value="1"/>
</dbReference>
<dbReference type="InterPro" id="IPR020094">
    <property type="entry name" value="TruA/RsuA/RluB/E/F_N"/>
</dbReference>
<evidence type="ECO:0000259" key="5">
    <source>
        <dbReference type="SMART" id="SM00363"/>
    </source>
</evidence>
<name>C5J686_MESCH</name>
<dbReference type="SUPFAM" id="SSF55174">
    <property type="entry name" value="Alpha-L RNA-binding motif"/>
    <property type="match status" value="1"/>
</dbReference>
<dbReference type="InterPro" id="IPR018496">
    <property type="entry name" value="PsdUridine_synth_RsuA/RluB_CS"/>
</dbReference>
<organism evidence="6 7">
    <name type="scientific">Mesomycoplasma conjunctivae (strain ATCC 25834 / NCTC 10147 / HRC/581)</name>
    <name type="common">Mycoplasma conjunctivae</name>
    <dbReference type="NCBI Taxonomy" id="572263"/>
    <lineage>
        <taxon>Bacteria</taxon>
        <taxon>Bacillati</taxon>
        <taxon>Mycoplasmatota</taxon>
        <taxon>Mycoplasmoidales</taxon>
        <taxon>Metamycoplasmataceae</taxon>
        <taxon>Mesomycoplasma</taxon>
    </lineage>
</organism>